<comment type="caution">
    <text evidence="2">The sequence shown here is derived from an EMBL/GenBank/DDBJ whole genome shotgun (WGS) entry which is preliminary data.</text>
</comment>
<feature type="domain" description="Globin-sensor" evidence="1">
    <location>
        <begin position="5"/>
        <end position="81"/>
    </location>
</feature>
<organism evidence="2 3">
    <name type="scientific">Basidiobolus ranarum</name>
    <dbReference type="NCBI Taxonomy" id="34480"/>
    <lineage>
        <taxon>Eukaryota</taxon>
        <taxon>Fungi</taxon>
        <taxon>Fungi incertae sedis</taxon>
        <taxon>Zoopagomycota</taxon>
        <taxon>Entomophthoromycotina</taxon>
        <taxon>Basidiobolomycetes</taxon>
        <taxon>Basidiobolales</taxon>
        <taxon>Basidiobolaceae</taxon>
        <taxon>Basidiobolus</taxon>
    </lineage>
</organism>
<accession>A0ABR2VJW2</accession>
<feature type="non-terminal residue" evidence="2">
    <location>
        <position position="1"/>
    </location>
</feature>
<reference evidence="2 3" key="1">
    <citation type="submission" date="2023-04" db="EMBL/GenBank/DDBJ databases">
        <title>Genome of Basidiobolus ranarum AG-B5.</title>
        <authorList>
            <person name="Stajich J.E."/>
            <person name="Carter-House D."/>
            <person name="Gryganskyi A."/>
        </authorList>
    </citation>
    <scope>NUCLEOTIDE SEQUENCE [LARGE SCALE GENOMIC DNA]</scope>
    <source>
        <strain evidence="2 3">AG-B5</strain>
    </source>
</reference>
<dbReference type="EMBL" id="JASJQH010011291">
    <property type="protein sequence ID" value="KAK9667481.1"/>
    <property type="molecule type" value="Genomic_DNA"/>
</dbReference>
<dbReference type="Proteomes" id="UP001479436">
    <property type="component" value="Unassembled WGS sequence"/>
</dbReference>
<sequence>VKSVAPLGAVLVDAVYAKLKKFNITWQAMATLHEGQTGKVVEDICDLDVNSSQIKYYKDILTRYIGRPLTKYYDEHMIKYLGLV</sequence>
<evidence type="ECO:0000259" key="1">
    <source>
        <dbReference type="Pfam" id="PF11563"/>
    </source>
</evidence>
<feature type="non-terminal residue" evidence="2">
    <location>
        <position position="84"/>
    </location>
</feature>
<evidence type="ECO:0000313" key="2">
    <source>
        <dbReference type="EMBL" id="KAK9667481.1"/>
    </source>
</evidence>
<protein>
    <recommendedName>
        <fullName evidence="1">Globin-sensor domain-containing protein</fullName>
    </recommendedName>
</protein>
<proteinExistence type="predicted"/>
<evidence type="ECO:0000313" key="3">
    <source>
        <dbReference type="Proteomes" id="UP001479436"/>
    </source>
</evidence>
<name>A0ABR2VJW2_9FUNG</name>
<dbReference type="InterPro" id="IPR044398">
    <property type="entry name" value="Globin-sensor_dom"/>
</dbReference>
<gene>
    <name evidence="2" type="ORF">K7432_017808</name>
</gene>
<dbReference type="Pfam" id="PF11563">
    <property type="entry name" value="Protoglobin"/>
    <property type="match status" value="1"/>
</dbReference>
<keyword evidence="3" id="KW-1185">Reference proteome</keyword>